<dbReference type="Proteomes" id="UP000436088">
    <property type="component" value="Unassembled WGS sequence"/>
</dbReference>
<dbReference type="EMBL" id="VEPZ02000978">
    <property type="protein sequence ID" value="KAE8705896.1"/>
    <property type="molecule type" value="Genomic_DNA"/>
</dbReference>
<dbReference type="Pfam" id="PF03171">
    <property type="entry name" value="2OG-FeII_Oxy"/>
    <property type="match status" value="1"/>
</dbReference>
<dbReference type="GO" id="GO:0046872">
    <property type="term" value="F:metal ion binding"/>
    <property type="evidence" value="ECO:0007669"/>
    <property type="project" value="UniProtKB-KW"/>
</dbReference>
<keyword evidence="1" id="KW-0479">Metal-binding</keyword>
<evidence type="ECO:0000259" key="4">
    <source>
        <dbReference type="PROSITE" id="PS51471"/>
    </source>
</evidence>
<evidence type="ECO:0000256" key="1">
    <source>
        <dbReference type="ARBA" id="ARBA00022723"/>
    </source>
</evidence>
<feature type="region of interest" description="Disordered" evidence="3">
    <location>
        <begin position="467"/>
        <end position="541"/>
    </location>
</feature>
<feature type="region of interest" description="Disordered" evidence="3">
    <location>
        <begin position="388"/>
        <end position="407"/>
    </location>
</feature>
<dbReference type="InterPro" id="IPR038765">
    <property type="entry name" value="Papain-like_cys_pep_sf"/>
</dbReference>
<dbReference type="InterPro" id="IPR005123">
    <property type="entry name" value="Oxoglu/Fe-dep_dioxygenase_dom"/>
</dbReference>
<dbReference type="SUPFAM" id="SSF54001">
    <property type="entry name" value="Cysteine proteinases"/>
    <property type="match status" value="1"/>
</dbReference>
<feature type="region of interest" description="Disordered" evidence="3">
    <location>
        <begin position="179"/>
        <end position="209"/>
    </location>
</feature>
<dbReference type="InterPro" id="IPR050295">
    <property type="entry name" value="Plant_2OG-oxidoreductases"/>
</dbReference>
<gene>
    <name evidence="5" type="ORF">F3Y22_tig00110415pilonHSYRG00131</name>
</gene>
<proteinExistence type="predicted"/>
<dbReference type="GO" id="GO:0032259">
    <property type="term" value="P:methylation"/>
    <property type="evidence" value="ECO:0007669"/>
    <property type="project" value="UniProtKB-KW"/>
</dbReference>
<feature type="domain" description="Fe2OG dioxygenase" evidence="4">
    <location>
        <begin position="43"/>
        <end position="141"/>
    </location>
</feature>
<dbReference type="Gene3D" id="1.20.5.1700">
    <property type="match status" value="1"/>
</dbReference>
<evidence type="ECO:0000313" key="6">
    <source>
        <dbReference type="Proteomes" id="UP000436088"/>
    </source>
</evidence>
<keyword evidence="2" id="KW-0408">Iron</keyword>
<evidence type="ECO:0000256" key="3">
    <source>
        <dbReference type="SAM" id="MobiDB-lite"/>
    </source>
</evidence>
<keyword evidence="6" id="KW-1185">Reference proteome</keyword>
<dbReference type="AlphaFoldDB" id="A0A6A3ANX9"/>
<reference evidence="5" key="1">
    <citation type="submission" date="2019-09" db="EMBL/GenBank/DDBJ databases">
        <title>Draft genome information of white flower Hibiscus syriacus.</title>
        <authorList>
            <person name="Kim Y.-M."/>
        </authorList>
    </citation>
    <scope>NUCLEOTIDE SEQUENCE [LARGE SCALE GENOMIC DNA]</scope>
    <source>
        <strain evidence="5">YM2019G1</strain>
    </source>
</reference>
<dbReference type="InterPro" id="IPR027443">
    <property type="entry name" value="IPNS-like_sf"/>
</dbReference>
<dbReference type="SUPFAM" id="SSF51197">
    <property type="entry name" value="Clavaminate synthase-like"/>
    <property type="match status" value="2"/>
</dbReference>
<sequence length="927" mass="104010">MHARNGVSSRWSPGAVNQPWGELFIGGEDEDGDPKVFQSSNVREAAALAKTRREPELAIGLNSHSDISGPTVPLQINETEGLQIRKDGVWVPIKPLPNAFVINIGDIMEYPLSNGFYRSVEHRATVNSVKERISVATFCSPKLEGEMGPAPSLISPQTPPLFKRLGITDYFKVNQPWGEPFTGGEDEDVDPTVFQSSNGREEEALGKTRRRRGIRAGMDPNDMEVLFEEGQQGMRINYYPPCPEPELEIGLNPILIPVASQFYSRSTRRKIVSNGIYGSVEHRATANSVKERISVATFYSPKLEGEMGPAPSLISPQTPPLFKRIGVADYLIGFFIPGAPWKILFGYLTATFEPVVVKSHLHLSLSTAISVPISDEIRPHFRRNPSISISQINPRNHSRSEMKNQPPMTLTPLQRKLFEDTCFGPWLKVQHTGVDAMLTHLFLQTTTNDLPEGEFCLITGLRFGNDDVDDEHPPLREPSPHQADSIARHPEPSPGRASSPPPPSPIPSHHRASSPPSLHDRRPTKRLCLSPSPCSPPPRDKLEELRDEVGALRHEVDTLREDNSAWHDEIHSLRGEVDFLRDDNALPGEVYTLRDEVAALREIVSSLQNKVHTLRNERPDKVDALRRVYLARRGSRIRRHARAIMSPFTPLVPRLRKNKPDAPIIIQEAPCIVQEAPLIIEEAPPTVQEAPIIVQVVPPAVQEPDSFGVIYRHIDKPPPVPDIIDVCWLSYELSASTIPQQEMETLPDKITDNTLWAKTAVDFYLHERSKGCYSDLCQIDNAIHLFLDRSWWGTLLGVEDNGYLEGGVYDSMLNYIPLSDLRDIITKRWSDHLAKYLNAIDYWTKSGNKKPKKFKITMIRDETAPQQTQGARGDCGPLVCLCLERLTTGSIKYLPPTDRDRAVVGLWFRHYMVRSIYTRCCLPASAC</sequence>
<dbReference type="PROSITE" id="PS51471">
    <property type="entry name" value="FE2OG_OXY"/>
    <property type="match status" value="1"/>
</dbReference>
<name>A0A6A3ANX9_HIBSY</name>
<evidence type="ECO:0000313" key="5">
    <source>
        <dbReference type="EMBL" id="KAE8705896.1"/>
    </source>
</evidence>
<dbReference type="Gene3D" id="2.60.120.330">
    <property type="entry name" value="B-lactam Antibiotic, Isopenicillin N Synthase, Chain"/>
    <property type="match status" value="2"/>
</dbReference>
<evidence type="ECO:0000256" key="2">
    <source>
        <dbReference type="ARBA" id="ARBA00023004"/>
    </source>
</evidence>
<comment type="caution">
    <text evidence="5">The sequence shown here is derived from an EMBL/GenBank/DDBJ whole genome shotgun (WGS) entry which is preliminary data.</text>
</comment>
<dbReference type="GO" id="GO:0008168">
    <property type="term" value="F:methyltransferase activity"/>
    <property type="evidence" value="ECO:0007669"/>
    <property type="project" value="UniProtKB-KW"/>
</dbReference>
<dbReference type="InterPro" id="IPR044861">
    <property type="entry name" value="IPNS-like_FE2OG_OXY"/>
</dbReference>
<dbReference type="PANTHER" id="PTHR47991">
    <property type="entry name" value="OXOGLUTARATE/IRON-DEPENDENT DIOXYGENASE"/>
    <property type="match status" value="1"/>
</dbReference>
<accession>A0A6A3ANX9</accession>
<organism evidence="5 6">
    <name type="scientific">Hibiscus syriacus</name>
    <name type="common">Rose of Sharon</name>
    <dbReference type="NCBI Taxonomy" id="106335"/>
    <lineage>
        <taxon>Eukaryota</taxon>
        <taxon>Viridiplantae</taxon>
        <taxon>Streptophyta</taxon>
        <taxon>Embryophyta</taxon>
        <taxon>Tracheophyta</taxon>
        <taxon>Spermatophyta</taxon>
        <taxon>Magnoliopsida</taxon>
        <taxon>eudicotyledons</taxon>
        <taxon>Gunneridae</taxon>
        <taxon>Pentapetalae</taxon>
        <taxon>rosids</taxon>
        <taxon>malvids</taxon>
        <taxon>Malvales</taxon>
        <taxon>Malvaceae</taxon>
        <taxon>Malvoideae</taxon>
        <taxon>Hibiscus</taxon>
    </lineage>
</organism>
<protein>
    <submittedName>
        <fullName evidence="5">Codeine O-demethylase</fullName>
    </submittedName>
</protein>